<keyword evidence="2" id="KW-0472">Membrane</keyword>
<keyword evidence="2" id="KW-1133">Transmembrane helix</keyword>
<evidence type="ECO:0000313" key="3">
    <source>
        <dbReference type="EMBL" id="BAS91026.1"/>
    </source>
</evidence>
<feature type="compositionally biased region" description="Gly residues" evidence="1">
    <location>
        <begin position="66"/>
        <end position="85"/>
    </location>
</feature>
<sequence>MVSWRRSRVVAAAGEDEARERLVPGCGGAGGEKVCGRAEMVRGAVAGRERRAVCCACDVRRRRARGGGGARAGAAAGGGAAGEGGEGVRVRPEGRAACPLLRRRVPTSSHGGLLAPPPPELRAAGDDAARRTCLRARDVRACAVFMVCVYRGAFVPFVHV</sequence>
<protein>
    <submittedName>
        <fullName evidence="3">Os04g0617500 protein</fullName>
    </submittedName>
</protein>
<gene>
    <name evidence="3" type="ordered locus">Os04g0617500</name>
    <name evidence="3" type="ORF">OSNPB_040617500</name>
</gene>
<dbReference type="InParanoid" id="A0A0P0WET9"/>
<accession>A0A0P0WET9</accession>
<organism evidence="3 4">
    <name type="scientific">Oryza sativa subsp. japonica</name>
    <name type="common">Rice</name>
    <dbReference type="NCBI Taxonomy" id="39947"/>
    <lineage>
        <taxon>Eukaryota</taxon>
        <taxon>Viridiplantae</taxon>
        <taxon>Streptophyta</taxon>
        <taxon>Embryophyta</taxon>
        <taxon>Tracheophyta</taxon>
        <taxon>Spermatophyta</taxon>
        <taxon>Magnoliopsida</taxon>
        <taxon>Liliopsida</taxon>
        <taxon>Poales</taxon>
        <taxon>Poaceae</taxon>
        <taxon>BOP clade</taxon>
        <taxon>Oryzoideae</taxon>
        <taxon>Oryzeae</taxon>
        <taxon>Oryzinae</taxon>
        <taxon>Oryza</taxon>
        <taxon>Oryza sativa</taxon>
    </lineage>
</organism>
<reference evidence="4" key="1">
    <citation type="journal article" date="2005" name="Nature">
        <title>The map-based sequence of the rice genome.</title>
        <authorList>
            <consortium name="International rice genome sequencing project (IRGSP)"/>
            <person name="Matsumoto T."/>
            <person name="Wu J."/>
            <person name="Kanamori H."/>
            <person name="Katayose Y."/>
            <person name="Fujisawa M."/>
            <person name="Namiki N."/>
            <person name="Mizuno H."/>
            <person name="Yamamoto K."/>
            <person name="Antonio B.A."/>
            <person name="Baba T."/>
            <person name="Sakata K."/>
            <person name="Nagamura Y."/>
            <person name="Aoki H."/>
            <person name="Arikawa K."/>
            <person name="Arita K."/>
            <person name="Bito T."/>
            <person name="Chiden Y."/>
            <person name="Fujitsuka N."/>
            <person name="Fukunaka R."/>
            <person name="Hamada M."/>
            <person name="Harada C."/>
            <person name="Hayashi A."/>
            <person name="Hijishita S."/>
            <person name="Honda M."/>
            <person name="Hosokawa S."/>
            <person name="Ichikawa Y."/>
            <person name="Idonuma A."/>
            <person name="Iijima M."/>
            <person name="Ikeda M."/>
            <person name="Ikeno M."/>
            <person name="Ito K."/>
            <person name="Ito S."/>
            <person name="Ito T."/>
            <person name="Ito Y."/>
            <person name="Ito Y."/>
            <person name="Iwabuchi A."/>
            <person name="Kamiya K."/>
            <person name="Karasawa W."/>
            <person name="Kurita K."/>
            <person name="Katagiri S."/>
            <person name="Kikuta A."/>
            <person name="Kobayashi H."/>
            <person name="Kobayashi N."/>
            <person name="Machita K."/>
            <person name="Maehara T."/>
            <person name="Masukawa M."/>
            <person name="Mizubayashi T."/>
            <person name="Mukai Y."/>
            <person name="Nagasaki H."/>
            <person name="Nagata Y."/>
            <person name="Naito S."/>
            <person name="Nakashima M."/>
            <person name="Nakama Y."/>
            <person name="Nakamichi Y."/>
            <person name="Nakamura M."/>
            <person name="Meguro A."/>
            <person name="Negishi M."/>
            <person name="Ohta I."/>
            <person name="Ohta T."/>
            <person name="Okamoto M."/>
            <person name="Ono N."/>
            <person name="Saji S."/>
            <person name="Sakaguchi M."/>
            <person name="Sakai K."/>
            <person name="Shibata M."/>
            <person name="Shimokawa T."/>
            <person name="Song J."/>
            <person name="Takazaki Y."/>
            <person name="Terasawa K."/>
            <person name="Tsugane M."/>
            <person name="Tsuji K."/>
            <person name="Ueda S."/>
            <person name="Waki K."/>
            <person name="Yamagata H."/>
            <person name="Yamamoto M."/>
            <person name="Yamamoto S."/>
            <person name="Yamane H."/>
            <person name="Yoshiki S."/>
            <person name="Yoshihara R."/>
            <person name="Yukawa K."/>
            <person name="Zhong H."/>
            <person name="Yano M."/>
            <person name="Yuan Q."/>
            <person name="Ouyang S."/>
            <person name="Liu J."/>
            <person name="Jones K.M."/>
            <person name="Gansberger K."/>
            <person name="Moffat K."/>
            <person name="Hill J."/>
            <person name="Bera J."/>
            <person name="Fadrosh D."/>
            <person name="Jin S."/>
            <person name="Johri S."/>
            <person name="Kim M."/>
            <person name="Overton L."/>
            <person name="Reardon M."/>
            <person name="Tsitrin T."/>
            <person name="Vuong H."/>
            <person name="Weaver B."/>
            <person name="Ciecko A."/>
            <person name="Tallon L."/>
            <person name="Jackson J."/>
            <person name="Pai G."/>
            <person name="Aken S.V."/>
            <person name="Utterback T."/>
            <person name="Reidmuller S."/>
            <person name="Feldblyum T."/>
            <person name="Hsiao J."/>
            <person name="Zismann V."/>
            <person name="Iobst S."/>
            <person name="de Vazeille A.R."/>
            <person name="Buell C.R."/>
            <person name="Ying K."/>
            <person name="Li Y."/>
            <person name="Lu T."/>
            <person name="Huang Y."/>
            <person name="Zhao Q."/>
            <person name="Feng Q."/>
            <person name="Zhang L."/>
            <person name="Zhu J."/>
            <person name="Weng Q."/>
            <person name="Mu J."/>
            <person name="Lu Y."/>
            <person name="Fan D."/>
            <person name="Liu Y."/>
            <person name="Guan J."/>
            <person name="Zhang Y."/>
            <person name="Yu S."/>
            <person name="Liu X."/>
            <person name="Zhang Y."/>
            <person name="Hong G."/>
            <person name="Han B."/>
            <person name="Choisne N."/>
            <person name="Demange N."/>
            <person name="Orjeda G."/>
            <person name="Samain S."/>
            <person name="Cattolico L."/>
            <person name="Pelletier E."/>
            <person name="Couloux A."/>
            <person name="Segurens B."/>
            <person name="Wincker P."/>
            <person name="D'Hont A."/>
            <person name="Scarpelli C."/>
            <person name="Weissenbach J."/>
            <person name="Salanoubat M."/>
            <person name="Quetier F."/>
            <person name="Yu Y."/>
            <person name="Kim H.R."/>
            <person name="Rambo T."/>
            <person name="Currie J."/>
            <person name="Collura K."/>
            <person name="Luo M."/>
            <person name="Yang T."/>
            <person name="Ammiraju J.S.S."/>
            <person name="Engler F."/>
            <person name="Soderlund C."/>
            <person name="Wing R.A."/>
            <person name="Palmer L.E."/>
            <person name="de la Bastide M."/>
            <person name="Spiegel L."/>
            <person name="Nascimento L."/>
            <person name="Zutavern T."/>
            <person name="O'Shaughnessy A."/>
            <person name="Dike S."/>
            <person name="Dedhia N."/>
            <person name="Preston R."/>
            <person name="Balija V."/>
            <person name="McCombie W.R."/>
            <person name="Chow T."/>
            <person name="Chen H."/>
            <person name="Chung M."/>
            <person name="Chen C."/>
            <person name="Shaw J."/>
            <person name="Wu H."/>
            <person name="Hsiao K."/>
            <person name="Chao Y."/>
            <person name="Chu M."/>
            <person name="Cheng C."/>
            <person name="Hour A."/>
            <person name="Lee P."/>
            <person name="Lin S."/>
            <person name="Lin Y."/>
            <person name="Liou J."/>
            <person name="Liu S."/>
            <person name="Hsing Y."/>
            <person name="Raghuvanshi S."/>
            <person name="Mohanty A."/>
            <person name="Bharti A.K."/>
            <person name="Gaur A."/>
            <person name="Gupta V."/>
            <person name="Kumar D."/>
            <person name="Ravi V."/>
            <person name="Vij S."/>
            <person name="Kapur A."/>
            <person name="Khurana P."/>
            <person name="Khurana P."/>
            <person name="Khurana J.P."/>
            <person name="Tyagi A.K."/>
            <person name="Gaikwad K."/>
            <person name="Singh A."/>
            <person name="Dalal V."/>
            <person name="Srivastava S."/>
            <person name="Dixit A."/>
            <person name="Pal A.K."/>
            <person name="Ghazi I.A."/>
            <person name="Yadav M."/>
            <person name="Pandit A."/>
            <person name="Bhargava A."/>
            <person name="Sureshbabu K."/>
            <person name="Batra K."/>
            <person name="Sharma T.R."/>
            <person name="Mohapatra T."/>
            <person name="Singh N.K."/>
            <person name="Messing J."/>
            <person name="Nelson A.B."/>
            <person name="Fuks G."/>
            <person name="Kavchok S."/>
            <person name="Keizer G."/>
            <person name="Linton E."/>
            <person name="Llaca V."/>
            <person name="Song R."/>
            <person name="Tanyolac B."/>
            <person name="Young S."/>
            <person name="Ho-Il K."/>
            <person name="Hahn J.H."/>
            <person name="Sangsakoo G."/>
            <person name="Vanavichit A."/>
            <person name="de Mattos Luiz.A.T."/>
            <person name="Zimmer P.D."/>
            <person name="Malone G."/>
            <person name="Dellagostin O."/>
            <person name="de Oliveira A.C."/>
            <person name="Bevan M."/>
            <person name="Bancroft I."/>
            <person name="Minx P."/>
            <person name="Cordum H."/>
            <person name="Wilson R."/>
            <person name="Cheng Z."/>
            <person name="Jin W."/>
            <person name="Jiang J."/>
            <person name="Leong S.A."/>
            <person name="Iwama H."/>
            <person name="Gojobori T."/>
            <person name="Itoh T."/>
            <person name="Niimura Y."/>
            <person name="Fujii Y."/>
            <person name="Habara T."/>
            <person name="Sakai H."/>
            <person name="Sato Y."/>
            <person name="Wilson G."/>
            <person name="Kumar K."/>
            <person name="McCouch S."/>
            <person name="Juretic N."/>
            <person name="Hoen D."/>
            <person name="Wright S."/>
            <person name="Bruskiewich R."/>
            <person name="Bureau T."/>
            <person name="Miyao A."/>
            <person name="Hirochika H."/>
            <person name="Nishikawa T."/>
            <person name="Kadowaki K."/>
            <person name="Sugiura M."/>
            <person name="Burr B."/>
            <person name="Sasaki T."/>
        </authorList>
    </citation>
    <scope>NUCLEOTIDE SEQUENCE [LARGE SCALE GENOMIC DNA]</scope>
    <source>
        <strain evidence="4">cv. Nipponbare</strain>
    </source>
</reference>
<proteinExistence type="predicted"/>
<reference evidence="3 4" key="3">
    <citation type="journal article" date="2013" name="Rice">
        <title>Improvement of the Oryza sativa Nipponbare reference genome using next generation sequence and optical map data.</title>
        <authorList>
            <person name="Kawahara Y."/>
            <person name="de la Bastide M."/>
            <person name="Hamilton J.P."/>
            <person name="Kanamori H."/>
            <person name="McCombie W.R."/>
            <person name="Ouyang S."/>
            <person name="Schwartz D.C."/>
            <person name="Tanaka T."/>
            <person name="Wu J."/>
            <person name="Zhou S."/>
            <person name="Childs K.L."/>
            <person name="Davidson R.M."/>
            <person name="Lin H."/>
            <person name="Quesada-Ocampo L."/>
            <person name="Vaillancourt B."/>
            <person name="Sakai H."/>
            <person name="Lee S.S."/>
            <person name="Kim J."/>
            <person name="Numa H."/>
            <person name="Itoh T."/>
            <person name="Buell C.R."/>
            <person name="Matsumoto T."/>
        </authorList>
    </citation>
    <scope>NUCLEOTIDE SEQUENCE [LARGE SCALE GENOMIC DNA]</scope>
    <source>
        <strain evidence="4">cv. Nipponbare</strain>
    </source>
</reference>
<keyword evidence="2" id="KW-0812">Transmembrane</keyword>
<dbReference type="AlphaFoldDB" id="A0A0P0WET9"/>
<dbReference type="Proteomes" id="UP000059680">
    <property type="component" value="Chromosome 4"/>
</dbReference>
<keyword evidence="4" id="KW-1185">Reference proteome</keyword>
<evidence type="ECO:0000256" key="2">
    <source>
        <dbReference type="SAM" id="Phobius"/>
    </source>
</evidence>
<evidence type="ECO:0000313" key="4">
    <source>
        <dbReference type="Proteomes" id="UP000059680"/>
    </source>
</evidence>
<name>A0A0P0WET9_ORYSJ</name>
<feature type="transmembrane region" description="Helical" evidence="2">
    <location>
        <begin position="139"/>
        <end position="158"/>
    </location>
</feature>
<dbReference type="PaxDb" id="39947-A0A0P0WET9"/>
<dbReference type="EMBL" id="AP014960">
    <property type="protein sequence ID" value="BAS91026.1"/>
    <property type="molecule type" value="Genomic_DNA"/>
</dbReference>
<dbReference type="Gramene" id="Os04t0617500-00">
    <property type="protein sequence ID" value="Os04t0617500-00"/>
    <property type="gene ID" value="Os04g0617500"/>
</dbReference>
<evidence type="ECO:0000256" key="1">
    <source>
        <dbReference type="SAM" id="MobiDB-lite"/>
    </source>
</evidence>
<feature type="region of interest" description="Disordered" evidence="1">
    <location>
        <begin position="65"/>
        <end position="90"/>
    </location>
</feature>
<reference evidence="3 4" key="2">
    <citation type="journal article" date="2013" name="Plant Cell Physiol.">
        <title>Rice Annotation Project Database (RAP-DB): an integrative and interactive database for rice genomics.</title>
        <authorList>
            <person name="Sakai H."/>
            <person name="Lee S.S."/>
            <person name="Tanaka T."/>
            <person name="Numa H."/>
            <person name="Kim J."/>
            <person name="Kawahara Y."/>
            <person name="Wakimoto H."/>
            <person name="Yang C.C."/>
            <person name="Iwamoto M."/>
            <person name="Abe T."/>
            <person name="Yamada Y."/>
            <person name="Muto A."/>
            <person name="Inokuchi H."/>
            <person name="Ikemura T."/>
            <person name="Matsumoto T."/>
            <person name="Sasaki T."/>
            <person name="Itoh T."/>
        </authorList>
    </citation>
    <scope>NUCLEOTIDE SEQUENCE [LARGE SCALE GENOMIC DNA]</scope>
    <source>
        <strain evidence="4">cv. Nipponbare</strain>
    </source>
</reference>